<proteinExistence type="predicted"/>
<protein>
    <submittedName>
        <fullName evidence="1">Uncharacterized protein</fullName>
    </submittedName>
</protein>
<accession>A0A376J123</accession>
<evidence type="ECO:0000313" key="1">
    <source>
        <dbReference type="EMBL" id="STE53373.1"/>
    </source>
</evidence>
<dbReference type="AlphaFoldDB" id="A0A376J123"/>
<sequence>MLVLGAADVFQFILSEEHWFATVRAVASVITVSSTNFVNDKNFVGSPSLPLTCASTLTLFFFQLGKAGSCYAV</sequence>
<gene>
    <name evidence="1" type="ORF">NCTC12121_03659</name>
</gene>
<organism evidence="1 2">
    <name type="scientific">Edwardsiella hoshinae</name>
    <dbReference type="NCBI Taxonomy" id="93378"/>
    <lineage>
        <taxon>Bacteria</taxon>
        <taxon>Pseudomonadati</taxon>
        <taxon>Pseudomonadota</taxon>
        <taxon>Gammaproteobacteria</taxon>
        <taxon>Enterobacterales</taxon>
        <taxon>Hafniaceae</taxon>
        <taxon>Edwardsiella</taxon>
    </lineage>
</organism>
<evidence type="ECO:0000313" key="2">
    <source>
        <dbReference type="Proteomes" id="UP000255248"/>
    </source>
</evidence>
<dbReference type="Proteomes" id="UP000255248">
    <property type="component" value="Unassembled WGS sequence"/>
</dbReference>
<name>A0A376J123_9GAMM</name>
<dbReference type="EMBL" id="UFXZ01000005">
    <property type="protein sequence ID" value="STE53373.1"/>
    <property type="molecule type" value="Genomic_DNA"/>
</dbReference>
<reference evidence="1 2" key="1">
    <citation type="submission" date="2018-06" db="EMBL/GenBank/DDBJ databases">
        <authorList>
            <consortium name="Pathogen Informatics"/>
            <person name="Doyle S."/>
        </authorList>
    </citation>
    <scope>NUCLEOTIDE SEQUENCE [LARGE SCALE GENOMIC DNA]</scope>
    <source>
        <strain evidence="1 2">NCTC12121</strain>
    </source>
</reference>